<keyword evidence="2" id="KW-1133">Transmembrane helix</keyword>
<evidence type="ECO:0000256" key="2">
    <source>
        <dbReference type="SAM" id="Phobius"/>
    </source>
</evidence>
<feature type="transmembrane region" description="Helical" evidence="2">
    <location>
        <begin position="43"/>
        <end position="61"/>
    </location>
</feature>
<feature type="transmembrane region" description="Helical" evidence="2">
    <location>
        <begin position="113"/>
        <end position="134"/>
    </location>
</feature>
<feature type="transmembrane region" description="Helical" evidence="2">
    <location>
        <begin position="82"/>
        <end position="101"/>
    </location>
</feature>
<feature type="compositionally biased region" description="Acidic residues" evidence="1">
    <location>
        <begin position="21"/>
        <end position="34"/>
    </location>
</feature>
<evidence type="ECO:0000256" key="1">
    <source>
        <dbReference type="SAM" id="MobiDB-lite"/>
    </source>
</evidence>
<protein>
    <recommendedName>
        <fullName evidence="5">Integral membrane protein</fullName>
    </recommendedName>
</protein>
<gene>
    <name evidence="3" type="ORF">GCM10023220_21290</name>
</gene>
<dbReference type="Proteomes" id="UP001501265">
    <property type="component" value="Unassembled WGS sequence"/>
</dbReference>
<name>A0ABP9BHX7_9ACTN</name>
<evidence type="ECO:0008006" key="5">
    <source>
        <dbReference type="Google" id="ProtNLM"/>
    </source>
</evidence>
<reference evidence="4" key="1">
    <citation type="journal article" date="2019" name="Int. J. Syst. Evol. Microbiol.">
        <title>The Global Catalogue of Microorganisms (GCM) 10K type strain sequencing project: providing services to taxonomists for standard genome sequencing and annotation.</title>
        <authorList>
            <consortium name="The Broad Institute Genomics Platform"/>
            <consortium name="The Broad Institute Genome Sequencing Center for Infectious Disease"/>
            <person name="Wu L."/>
            <person name="Ma J."/>
        </authorList>
    </citation>
    <scope>NUCLEOTIDE SEQUENCE [LARGE SCALE GENOMIC DNA]</scope>
    <source>
        <strain evidence="4">JCM 18081</strain>
    </source>
</reference>
<evidence type="ECO:0000313" key="3">
    <source>
        <dbReference type="EMBL" id="GAA4794740.1"/>
    </source>
</evidence>
<sequence length="144" mass="15541">MTGTIDASGAPKWEGRRVADSNEEDANGSEKEDESASSEFFDLAWGALGLVCGGVLFIKTLRVMGVDPSDETPHLSTAQKTLLSLTLLGPTALFFIASKYARKEVYRKSTWAAYWGVMVTLAVAAFTFLGTPNIDAIFKVLKGQ</sequence>
<dbReference type="EMBL" id="BAABIG010000021">
    <property type="protein sequence ID" value="GAA4794740.1"/>
    <property type="molecule type" value="Genomic_DNA"/>
</dbReference>
<keyword evidence="4" id="KW-1185">Reference proteome</keyword>
<comment type="caution">
    <text evidence="3">The sequence shown here is derived from an EMBL/GenBank/DDBJ whole genome shotgun (WGS) entry which is preliminary data.</text>
</comment>
<dbReference type="RefSeq" id="WP_345619032.1">
    <property type="nucleotide sequence ID" value="NZ_BAABIG010000021.1"/>
</dbReference>
<organism evidence="3 4">
    <name type="scientific">Streptomyces ziwulingensis</name>
    <dbReference type="NCBI Taxonomy" id="1045501"/>
    <lineage>
        <taxon>Bacteria</taxon>
        <taxon>Bacillati</taxon>
        <taxon>Actinomycetota</taxon>
        <taxon>Actinomycetes</taxon>
        <taxon>Kitasatosporales</taxon>
        <taxon>Streptomycetaceae</taxon>
        <taxon>Streptomyces</taxon>
    </lineage>
</organism>
<evidence type="ECO:0000313" key="4">
    <source>
        <dbReference type="Proteomes" id="UP001501265"/>
    </source>
</evidence>
<proteinExistence type="predicted"/>
<feature type="region of interest" description="Disordered" evidence="1">
    <location>
        <begin position="1"/>
        <end position="34"/>
    </location>
</feature>
<keyword evidence="2" id="KW-0812">Transmembrane</keyword>
<accession>A0ABP9BHX7</accession>
<keyword evidence="2" id="KW-0472">Membrane</keyword>